<dbReference type="RefSeq" id="WP_308788676.1">
    <property type="nucleotide sequence ID" value="NZ_JAUSWB010000012.1"/>
</dbReference>
<accession>A0ABU0H136</accession>
<keyword evidence="2" id="KW-1185">Reference proteome</keyword>
<reference evidence="1 2" key="1">
    <citation type="submission" date="2023-07" db="EMBL/GenBank/DDBJ databases">
        <title>Genomic Encyclopedia of Type Strains, Phase IV (KMG-IV): sequencing the most valuable type-strain genomes for metagenomic binning, comparative biology and taxonomic classification.</title>
        <authorList>
            <person name="Goeker M."/>
        </authorList>
    </citation>
    <scope>NUCLEOTIDE SEQUENCE [LARGE SCALE GENOMIC DNA]</scope>
    <source>
        <strain evidence="1 2">DSM 16419</strain>
    </source>
</reference>
<dbReference type="Pfam" id="PF13826">
    <property type="entry name" value="Monooxy_af470-like"/>
    <property type="match status" value="1"/>
</dbReference>
<gene>
    <name evidence="1" type="ORF">QOZ98_003663</name>
</gene>
<comment type="caution">
    <text evidence="1">The sequence shown here is derived from an EMBL/GenBank/DDBJ whole genome shotgun (WGS) entry which is preliminary data.</text>
</comment>
<dbReference type="Proteomes" id="UP001241988">
    <property type="component" value="Unassembled WGS sequence"/>
</dbReference>
<protein>
    <recommendedName>
        <fullName evidence="3">DUF4188 domain-containing protein</fullName>
    </recommendedName>
</protein>
<evidence type="ECO:0000313" key="2">
    <source>
        <dbReference type="Proteomes" id="UP001241988"/>
    </source>
</evidence>
<evidence type="ECO:0000313" key="1">
    <source>
        <dbReference type="EMBL" id="MDQ0430776.1"/>
    </source>
</evidence>
<organism evidence="1 2">
    <name type="scientific">Planomicrobium stackebrandtii</name>
    <dbReference type="NCBI Taxonomy" id="253160"/>
    <lineage>
        <taxon>Bacteria</taxon>
        <taxon>Bacillati</taxon>
        <taxon>Bacillota</taxon>
        <taxon>Bacilli</taxon>
        <taxon>Bacillales</taxon>
        <taxon>Caryophanaceae</taxon>
        <taxon>Planomicrobium</taxon>
    </lineage>
</organism>
<dbReference type="InterPro" id="IPR025444">
    <property type="entry name" value="Monooxy_af470"/>
</dbReference>
<proteinExistence type="predicted"/>
<evidence type="ECO:0008006" key="3">
    <source>
        <dbReference type="Google" id="ProtNLM"/>
    </source>
</evidence>
<dbReference type="EMBL" id="JAUSWB010000012">
    <property type="protein sequence ID" value="MDQ0430776.1"/>
    <property type="molecule type" value="Genomic_DNA"/>
</dbReference>
<sequence length="158" mass="18031">MSAKVFPGRYTAESHEGIVVFVIGMRINKWIAVHKWLPVLMAMPPMIKELAIHKELGCLSSESFFKLPLTFMVQYWQSEEELHAYSKGQNHMSAWKTFNQKAKNNDAVGIYHETYMISPGHSESIYVNMPEFGLARALGKKTITPATSSARQRLQKQQ</sequence>
<name>A0ABU0H136_9BACL</name>